<dbReference type="InterPro" id="IPR011009">
    <property type="entry name" value="Kinase-like_dom_sf"/>
</dbReference>
<feature type="domain" description="FHA" evidence="10">
    <location>
        <begin position="110"/>
        <end position="163"/>
    </location>
</feature>
<keyword evidence="3" id="KW-0813">Transport</keyword>
<evidence type="ECO:0000256" key="3">
    <source>
        <dbReference type="ARBA" id="ARBA00022448"/>
    </source>
</evidence>
<feature type="compositionally biased region" description="Polar residues" evidence="9">
    <location>
        <begin position="1"/>
        <end position="15"/>
    </location>
</feature>
<keyword evidence="12" id="KW-0418">Kinase</keyword>
<dbReference type="FunFam" id="3.30.200.20:FF:000470">
    <property type="entry name" value="Serine/threonine-protein kinase RAD53"/>
    <property type="match status" value="1"/>
</dbReference>
<evidence type="ECO:0000313" key="13">
    <source>
        <dbReference type="Proteomes" id="UP000295703"/>
    </source>
</evidence>
<evidence type="ECO:0000256" key="2">
    <source>
        <dbReference type="ARBA" id="ARBA00005575"/>
    </source>
</evidence>
<proteinExistence type="inferred from homology"/>
<keyword evidence="13" id="KW-1185">Reference proteome</keyword>
<protein>
    <recommendedName>
        <fullName evidence="7">Autophagy-related protein 1</fullName>
    </recommendedName>
</protein>
<dbReference type="InterPro" id="IPR017441">
    <property type="entry name" value="Protein_kinase_ATP_BS"/>
</dbReference>
<evidence type="ECO:0000259" key="11">
    <source>
        <dbReference type="PROSITE" id="PS50011"/>
    </source>
</evidence>
<evidence type="ECO:0000256" key="8">
    <source>
        <dbReference type="PROSITE-ProRule" id="PRU10141"/>
    </source>
</evidence>
<evidence type="ECO:0000256" key="9">
    <source>
        <dbReference type="SAM" id="MobiDB-lite"/>
    </source>
</evidence>
<evidence type="ECO:0000313" key="12">
    <source>
        <dbReference type="EMBL" id="TDZ65857.1"/>
    </source>
</evidence>
<dbReference type="PANTHER" id="PTHR24348">
    <property type="entry name" value="SERINE/THREONINE-PROTEIN KINASE UNC-51-RELATED"/>
    <property type="match status" value="1"/>
</dbReference>
<dbReference type="Pfam" id="PF00498">
    <property type="entry name" value="FHA"/>
    <property type="match status" value="1"/>
</dbReference>
<dbReference type="Gene3D" id="1.10.510.10">
    <property type="entry name" value="Transferase(Phosphotransferase) domain 1"/>
    <property type="match status" value="1"/>
</dbReference>
<name>A0A4R8RVM7_COLTR</name>
<dbReference type="InterPro" id="IPR008984">
    <property type="entry name" value="SMAD_FHA_dom_sf"/>
</dbReference>
<dbReference type="SUPFAM" id="SSF56112">
    <property type="entry name" value="Protein kinase-like (PK-like)"/>
    <property type="match status" value="1"/>
</dbReference>
<evidence type="ECO:0000256" key="7">
    <source>
        <dbReference type="ARBA" id="ARBA00030237"/>
    </source>
</evidence>
<keyword evidence="4 8" id="KW-0547">Nucleotide-binding</keyword>
<evidence type="ECO:0000256" key="5">
    <source>
        <dbReference type="ARBA" id="ARBA00022840"/>
    </source>
</evidence>
<keyword evidence="5 8" id="KW-0067">ATP-binding</keyword>
<feature type="domain" description="Protein kinase" evidence="11">
    <location>
        <begin position="285"/>
        <end position="570"/>
    </location>
</feature>
<dbReference type="GO" id="GO:0006914">
    <property type="term" value="P:autophagy"/>
    <property type="evidence" value="ECO:0007669"/>
    <property type="project" value="UniProtKB-KW"/>
</dbReference>
<feature type="region of interest" description="Disordered" evidence="9">
    <location>
        <begin position="1"/>
        <end position="29"/>
    </location>
</feature>
<feature type="region of interest" description="Disordered" evidence="9">
    <location>
        <begin position="233"/>
        <end position="279"/>
    </location>
</feature>
<dbReference type="SUPFAM" id="SSF49879">
    <property type="entry name" value="SMAD/FHA domain"/>
    <property type="match status" value="1"/>
</dbReference>
<gene>
    <name evidence="12" type="primary">RAD53</name>
    <name evidence="12" type="ORF">CTRI78_v003463</name>
</gene>
<dbReference type="GO" id="GO:0004674">
    <property type="term" value="F:protein serine/threonine kinase activity"/>
    <property type="evidence" value="ECO:0007669"/>
    <property type="project" value="InterPro"/>
</dbReference>
<dbReference type="GO" id="GO:0005524">
    <property type="term" value="F:ATP binding"/>
    <property type="evidence" value="ECO:0007669"/>
    <property type="project" value="UniProtKB-UniRule"/>
</dbReference>
<dbReference type="InterPro" id="IPR045269">
    <property type="entry name" value="Atg1-like"/>
</dbReference>
<feature type="binding site" evidence="8">
    <location>
        <position position="314"/>
    </location>
    <ligand>
        <name>ATP</name>
        <dbReference type="ChEBI" id="CHEBI:30616"/>
    </ligand>
</feature>
<dbReference type="SMART" id="SM00240">
    <property type="entry name" value="FHA"/>
    <property type="match status" value="1"/>
</dbReference>
<feature type="compositionally biased region" description="Basic and acidic residues" evidence="9">
    <location>
        <begin position="787"/>
        <end position="796"/>
    </location>
</feature>
<dbReference type="PROSITE" id="PS00108">
    <property type="entry name" value="PROTEIN_KINASE_ST"/>
    <property type="match status" value="1"/>
</dbReference>
<evidence type="ECO:0000256" key="6">
    <source>
        <dbReference type="ARBA" id="ARBA00023006"/>
    </source>
</evidence>
<dbReference type="PROSITE" id="PS00107">
    <property type="entry name" value="PROTEIN_KINASE_ATP"/>
    <property type="match status" value="1"/>
</dbReference>
<dbReference type="PROSITE" id="PS50011">
    <property type="entry name" value="PROTEIN_KINASE_DOM"/>
    <property type="match status" value="1"/>
</dbReference>
<dbReference type="PROSITE" id="PS50006">
    <property type="entry name" value="FHA_DOMAIN"/>
    <property type="match status" value="1"/>
</dbReference>
<feature type="region of interest" description="Disordered" evidence="9">
    <location>
        <begin position="1195"/>
        <end position="1235"/>
    </location>
</feature>
<accession>A0A4R8RVM7</accession>
<reference evidence="12 13" key="1">
    <citation type="submission" date="2018-12" db="EMBL/GenBank/DDBJ databases">
        <title>Genome sequence and assembly of Colletotrichum trifolii.</title>
        <authorList>
            <person name="Gan P."/>
            <person name="Shirasu K."/>
        </authorList>
    </citation>
    <scope>NUCLEOTIDE SEQUENCE [LARGE SCALE GENOMIC DNA]</scope>
    <source>
        <strain evidence="12 13">543-2</strain>
    </source>
</reference>
<comment type="caution">
    <text evidence="12">The sequence shown here is derived from an EMBL/GenBank/DDBJ whole genome shotgun (WGS) entry which is preliminary data.</text>
</comment>
<dbReference type="GO" id="GO:0034045">
    <property type="term" value="C:phagophore assembly site membrane"/>
    <property type="evidence" value="ECO:0007669"/>
    <property type="project" value="UniProtKB-SubCell"/>
</dbReference>
<dbReference type="InterPro" id="IPR008271">
    <property type="entry name" value="Ser/Thr_kinase_AS"/>
</dbReference>
<dbReference type="Pfam" id="PF00069">
    <property type="entry name" value="Pkinase"/>
    <property type="match status" value="1"/>
</dbReference>
<comment type="similarity">
    <text evidence="2">Belongs to the protein kinase superfamily. CAMK Ser/Thr protein kinase family. CHEK2 subfamily.</text>
</comment>
<evidence type="ECO:0000256" key="4">
    <source>
        <dbReference type="ARBA" id="ARBA00022741"/>
    </source>
</evidence>
<dbReference type="SMART" id="SM00220">
    <property type="entry name" value="S_TKc"/>
    <property type="match status" value="1"/>
</dbReference>
<keyword evidence="12" id="KW-0808">Transferase</keyword>
<dbReference type="STRING" id="5466.A0A4R8RVM7"/>
<evidence type="ECO:0000259" key="10">
    <source>
        <dbReference type="PROSITE" id="PS50006"/>
    </source>
</evidence>
<dbReference type="AlphaFoldDB" id="A0A4R8RVM7"/>
<dbReference type="Proteomes" id="UP000295703">
    <property type="component" value="Unassembled WGS sequence"/>
</dbReference>
<keyword evidence="6" id="KW-0072">Autophagy</keyword>
<dbReference type="InterPro" id="IPR000253">
    <property type="entry name" value="FHA_dom"/>
</dbReference>
<dbReference type="EMBL" id="RYZW01000021">
    <property type="protein sequence ID" value="TDZ65857.1"/>
    <property type="molecule type" value="Genomic_DNA"/>
</dbReference>
<organism evidence="12 13">
    <name type="scientific">Colletotrichum trifolii</name>
    <dbReference type="NCBI Taxonomy" id="5466"/>
    <lineage>
        <taxon>Eukaryota</taxon>
        <taxon>Fungi</taxon>
        <taxon>Dikarya</taxon>
        <taxon>Ascomycota</taxon>
        <taxon>Pezizomycotina</taxon>
        <taxon>Sordariomycetes</taxon>
        <taxon>Hypocreomycetidae</taxon>
        <taxon>Glomerellales</taxon>
        <taxon>Glomerellaceae</taxon>
        <taxon>Colletotrichum</taxon>
        <taxon>Colletotrichum orbiculare species complex</taxon>
    </lineage>
</organism>
<comment type="subcellular location">
    <subcellularLocation>
        <location evidence="1">Preautophagosomal structure membrane</location>
        <topology evidence="1">Peripheral membrane protein</topology>
    </subcellularLocation>
</comment>
<evidence type="ECO:0000256" key="1">
    <source>
        <dbReference type="ARBA" id="ARBA00004623"/>
    </source>
</evidence>
<dbReference type="InterPro" id="IPR000719">
    <property type="entry name" value="Prot_kinase_dom"/>
</dbReference>
<feature type="region of interest" description="Disordered" evidence="9">
    <location>
        <begin position="765"/>
        <end position="796"/>
    </location>
</feature>
<dbReference type="GO" id="GO:0010506">
    <property type="term" value="P:regulation of autophagy"/>
    <property type="evidence" value="ECO:0007669"/>
    <property type="project" value="InterPro"/>
</dbReference>
<dbReference type="Gene3D" id="2.60.200.20">
    <property type="match status" value="1"/>
</dbReference>
<sequence>MEGDGSQPTQATQNVLDPRRVGKQNSGFSDEDISDIICLLYPQTTNARREVQRIAREHSPHIIGRETADTVEPDYEEEDRADKFQLTPPEASHALILRLSAQTKDPIHGFAFGRNITRCDICFINDPNKRLSNVHFRIYVNKHGVVMLEDFSTNGTFVDGVLLRSKPNIPKRGAPRRVLSHGSRIKVLMHDEGHDLEFMVRVPKRTGPYESAYTEKLRGYLERLNALGEKHNETIAPGPGGHVDLFSAPRRQQPPPPKPRTALPSTTTQENTDRFPREWDGSGKYNRVCQIGKGAFAVVHKVTSKYDGNPYAAKELEKRRFIKNGVLDQKVENEMKIMQRVEHPNIVRYIEHFDWDNRLLFIIMEYVEGGDLGKLISLRGALAEQSVQQMAAQLLSALAHLHENHITHRDLKPDNILISSLSPFDVKLTDFGLSKMVDNEQTFLRTFCGTLLYCAPEVYSEYAEYDDQGRRNPRNRAKRAAVGQRYDHAVDVWSLGGVLFYALTGSAPYPVKSGVSYSELLHTIMTQNLNTAPLVRQGISAQGIQFLRSMLDRRPETRATVRDLQSHPWLGVHALPPETSGQSFDEITDDDLQVEASQLSLADGQSRQIVDTAHPPYVEFERPQPATLWDADDDFIEEDSQEGDGTYGQRGPGAGPKLFGEVNVSAVGSSGVVAEDRLNLPVADSEVIGDESFGTEIRDSYDSGNVSTVILKKSQSSGGVPLSMSAAEGQSADQLQSLVQNVASQSLGGSESQIDLQMKSGATTHINGTSYTASKRKPSTADTSDEFDQHQREKPTVKRLKSEGNIDTVAEREMEECKLLASVPQIKRLESGRQIDRPYNKMGFWDFRRVDTWHLRYPEMTQLQYDMFNQTAQSRREVFAPGQTPLWELAFKYFPPSNGLPAIHANEQSTMNDTRTMLKRDDGRLLERTEWDLPPTAPPVAAAEEDSLPDTLPPETQNIVVPVHQEASTRAVGVLESSSDSLIPGLSIPITALATSWGRGPENTVVYEDKKESKIPKYALRIVAWKVGLDPSKLRKESPWEKDDEGTGYAFYLSTKATNGLHLNGCHVPSHDCKNTLGPSRYWVRIHDGDELIIWGLPTDPRQTVKVTLRCFWGDSAKPRSKNDIIQRVPSSTARSIDDIYTKAGRRVRDQAERRRLTDEATKDYEERLQNIDRERERSRRFEEKHIEALRFLASRTTSRRGSPASAPATTIILRGQTPGVGAPSPLHASQSLPE</sequence>